<reference evidence="3" key="1">
    <citation type="journal article" date="2003" name="Nat. Genet.">
        <title>Comparative analysis of the genome sequences of Bordetella pertussis, Bordetella parapertussis and Bordetella bronchiseptica.</title>
        <authorList>
            <person name="Parkhill J."/>
            <person name="Sebaihia M."/>
            <person name="Preston A."/>
            <person name="Murphy L.D."/>
            <person name="Thomson N.R."/>
            <person name="Harris D.E."/>
            <person name="Holden M.T.G."/>
            <person name="Churcher C.M."/>
            <person name="Bentley S.D."/>
            <person name="Mungall K.L."/>
            <person name="Cerdeno-Tarraga A.-M."/>
            <person name="Temple L."/>
            <person name="James K.D."/>
            <person name="Harris B."/>
            <person name="Quail M.A."/>
            <person name="Achtman M."/>
            <person name="Atkin R."/>
            <person name="Baker S."/>
            <person name="Basham D."/>
            <person name="Bason N."/>
            <person name="Cherevach I."/>
            <person name="Chillingworth T."/>
            <person name="Collins M."/>
            <person name="Cronin A."/>
            <person name="Davis P."/>
            <person name="Doggett J."/>
            <person name="Feltwell T."/>
            <person name="Goble A."/>
            <person name="Hamlin N."/>
            <person name="Hauser H."/>
            <person name="Holroyd S."/>
            <person name="Jagels K."/>
            <person name="Leather S."/>
            <person name="Moule S."/>
            <person name="Norberczak H."/>
            <person name="O'Neil S."/>
            <person name="Ormond D."/>
            <person name="Price C."/>
            <person name="Rabbinowitsch E."/>
            <person name="Rutter S."/>
            <person name="Sanders M."/>
            <person name="Saunders D."/>
            <person name="Seeger K."/>
            <person name="Sharp S."/>
            <person name="Simmonds M."/>
            <person name="Skelton J."/>
            <person name="Squares R."/>
            <person name="Squares S."/>
            <person name="Stevens K."/>
            <person name="Unwin L."/>
            <person name="Whitehead S."/>
            <person name="Barrell B.G."/>
            <person name="Maskell D.J."/>
        </authorList>
    </citation>
    <scope>NUCLEOTIDE SEQUENCE [LARGE SCALE GENOMIC DNA]</scope>
    <source>
        <strain evidence="3">ATCC BAA-588 / NCTC 13252 / RB50</strain>
    </source>
</reference>
<dbReference type="KEGG" id="bbr:BB4146"/>
<dbReference type="Proteomes" id="UP000001027">
    <property type="component" value="Chromosome"/>
</dbReference>
<evidence type="ECO:0000256" key="1">
    <source>
        <dbReference type="SAM" id="MobiDB-lite"/>
    </source>
</evidence>
<accession>A0A0H3LQC8</accession>
<protein>
    <submittedName>
        <fullName evidence="2">Uncharacterized protein</fullName>
    </submittedName>
</protein>
<dbReference type="RefSeq" id="WP_010927053.1">
    <property type="nucleotide sequence ID" value="NC_002927.3"/>
</dbReference>
<name>A0A0H3LQC8_BORBR</name>
<organism evidence="2 3">
    <name type="scientific">Bordetella bronchiseptica (strain ATCC BAA-588 / NCTC 13252 / RB50)</name>
    <name type="common">Alcaligenes bronchisepticus</name>
    <dbReference type="NCBI Taxonomy" id="257310"/>
    <lineage>
        <taxon>Bacteria</taxon>
        <taxon>Pseudomonadati</taxon>
        <taxon>Pseudomonadota</taxon>
        <taxon>Betaproteobacteria</taxon>
        <taxon>Burkholderiales</taxon>
        <taxon>Alcaligenaceae</taxon>
        <taxon>Bordetella</taxon>
    </lineage>
</organism>
<evidence type="ECO:0000313" key="2">
    <source>
        <dbReference type="EMBL" id="CAE34509.1"/>
    </source>
</evidence>
<dbReference type="HOGENOM" id="CLU_2599048_0_0_4"/>
<dbReference type="AlphaFoldDB" id="A0A0H3LQC8"/>
<sequence>MAKGVTRVGDMFGNGTAAVQEDGLDDENRMPNYGITAEDRQRIRKRHFEVMQDRQAASGGPLTLALTLARALRQQQGEG</sequence>
<evidence type="ECO:0000313" key="3">
    <source>
        <dbReference type="Proteomes" id="UP000001027"/>
    </source>
</evidence>
<dbReference type="EMBL" id="BX640449">
    <property type="protein sequence ID" value="CAE34509.1"/>
    <property type="molecule type" value="Genomic_DNA"/>
</dbReference>
<feature type="region of interest" description="Disordered" evidence="1">
    <location>
        <begin position="15"/>
        <end position="38"/>
    </location>
</feature>
<proteinExistence type="predicted"/>
<gene>
    <name evidence="2" type="ordered locus">BB4146</name>
</gene>